<reference evidence="2" key="2">
    <citation type="submission" date="2016-06" db="EMBL/GenBank/DDBJ databases">
        <title>The genome of a short-lived fish provides insights into sex chromosome evolution and the genetic control of aging.</title>
        <authorList>
            <person name="Reichwald K."/>
            <person name="Felder M."/>
            <person name="Petzold A."/>
            <person name="Koch P."/>
            <person name="Groth M."/>
            <person name="Platzer M."/>
        </authorList>
    </citation>
    <scope>NUCLEOTIDE SEQUENCE</scope>
    <source>
        <tissue evidence="2">Brain</tissue>
    </source>
</reference>
<gene>
    <name evidence="2" type="primary">CR388047.1</name>
</gene>
<evidence type="ECO:0000313" key="2">
    <source>
        <dbReference type="EMBL" id="SBQ62740.1"/>
    </source>
</evidence>
<organism evidence="2">
    <name type="scientific">Nothobranchius korthausae</name>
    <dbReference type="NCBI Taxonomy" id="1143690"/>
    <lineage>
        <taxon>Eukaryota</taxon>
        <taxon>Metazoa</taxon>
        <taxon>Chordata</taxon>
        <taxon>Craniata</taxon>
        <taxon>Vertebrata</taxon>
        <taxon>Euteleostomi</taxon>
        <taxon>Actinopterygii</taxon>
        <taxon>Neopterygii</taxon>
        <taxon>Teleostei</taxon>
        <taxon>Neoteleostei</taxon>
        <taxon>Acanthomorphata</taxon>
        <taxon>Ovalentaria</taxon>
        <taxon>Atherinomorphae</taxon>
        <taxon>Cyprinodontiformes</taxon>
        <taxon>Nothobranchiidae</taxon>
        <taxon>Nothobranchius</taxon>
    </lineage>
</organism>
<dbReference type="EMBL" id="HAEB01016213">
    <property type="protein sequence ID" value="SBQ62740.1"/>
    <property type="molecule type" value="Transcribed_RNA"/>
</dbReference>
<evidence type="ECO:0000256" key="1">
    <source>
        <dbReference type="SAM" id="MobiDB-lite"/>
    </source>
</evidence>
<name>A0A1A8FTL7_9TELE</name>
<protein>
    <submittedName>
        <fullName evidence="2">Uncharacterized protein</fullName>
    </submittedName>
</protein>
<feature type="region of interest" description="Disordered" evidence="1">
    <location>
        <begin position="33"/>
        <end position="63"/>
    </location>
</feature>
<proteinExistence type="predicted"/>
<feature type="non-terminal residue" evidence="2">
    <location>
        <position position="63"/>
    </location>
</feature>
<sequence length="63" mass="7288">MADHNYNLLALREACDDDDDVIEEIEIDEDSSKHNLKPVTPKEQKVNWNHTPVKNKNAKKMKA</sequence>
<dbReference type="AlphaFoldDB" id="A0A1A8FTL7"/>
<reference evidence="2" key="1">
    <citation type="submission" date="2016-05" db="EMBL/GenBank/DDBJ databases">
        <authorList>
            <person name="Lavstsen T."/>
            <person name="Jespersen J.S."/>
        </authorList>
    </citation>
    <scope>NUCLEOTIDE SEQUENCE</scope>
    <source>
        <tissue evidence="2">Brain</tissue>
    </source>
</reference>
<accession>A0A1A8FTL7</accession>